<dbReference type="InterPro" id="IPR036526">
    <property type="entry name" value="C-N_Hydrolase_sf"/>
</dbReference>
<accession>A0A285BTF2</accession>
<dbReference type="AlphaFoldDB" id="A0A285BTF2"/>
<protein>
    <recommendedName>
        <fullName evidence="3">Carbon-nitrogen hydrolase family protein</fullName>
    </recommendedName>
</protein>
<dbReference type="Gene3D" id="3.60.110.10">
    <property type="entry name" value="Carbon-nitrogen hydrolase"/>
    <property type="match status" value="1"/>
</dbReference>
<gene>
    <name evidence="1" type="ORF">SAMN06296273_0048</name>
</gene>
<evidence type="ECO:0000313" key="2">
    <source>
        <dbReference type="Proteomes" id="UP000242498"/>
    </source>
</evidence>
<sequence>MIYKKISIGFHETDLHKMLRVAVGHMAVNPEDIEKSYLETPNTSLKRLKKLSQLLNDVLRHGVRHPEQRIHLLVLPEVSVPHSFATFLTRWVREHQIGIICGLEHFVRSGAAWNELLAALPYRTRNGTKACVPIRRLKKHYSPAEEFELLNHDLKVPKVDLKSKYQLFQWRGASFAIYNCFELACLEDRVLFKAKVDFILCSEFNQDVNYFSNIVESAARDLHCYVIQVNSAQFGDSRVVSPSKTEKLNPLRIKGGDNQTFLTMELPLQKLRAHQCRGYGLQKESGDYKPTPPGFDSKLAKERIKLGSKKVSL</sequence>
<name>A0A285BTF2_9PROT</name>
<proteinExistence type="predicted"/>
<reference evidence="1 2" key="1">
    <citation type="submission" date="2017-08" db="EMBL/GenBank/DDBJ databases">
        <authorList>
            <person name="de Groot N.N."/>
        </authorList>
    </citation>
    <scope>NUCLEOTIDE SEQUENCE [LARGE SCALE GENOMIC DNA]</scope>
    <source>
        <strain evidence="1 2">Nm15</strain>
    </source>
</reference>
<evidence type="ECO:0008006" key="3">
    <source>
        <dbReference type="Google" id="ProtNLM"/>
    </source>
</evidence>
<evidence type="ECO:0000313" key="1">
    <source>
        <dbReference type="EMBL" id="SNX58587.1"/>
    </source>
</evidence>
<organism evidence="1 2">
    <name type="scientific">Nitrosomonas ureae</name>
    <dbReference type="NCBI Taxonomy" id="44577"/>
    <lineage>
        <taxon>Bacteria</taxon>
        <taxon>Pseudomonadati</taxon>
        <taxon>Pseudomonadota</taxon>
        <taxon>Betaproteobacteria</taxon>
        <taxon>Nitrosomonadales</taxon>
        <taxon>Nitrosomonadaceae</taxon>
        <taxon>Nitrosomonas</taxon>
    </lineage>
</organism>
<dbReference type="EMBL" id="LT907782">
    <property type="protein sequence ID" value="SNX58587.1"/>
    <property type="molecule type" value="Genomic_DNA"/>
</dbReference>
<dbReference type="Proteomes" id="UP000242498">
    <property type="component" value="Chromosome I"/>
</dbReference>
<dbReference type="SUPFAM" id="SSF56317">
    <property type="entry name" value="Carbon-nitrogen hydrolase"/>
    <property type="match status" value="1"/>
</dbReference>